<dbReference type="Pfam" id="PF14012">
    <property type="entry name" value="DUF4229"/>
    <property type="match status" value="1"/>
</dbReference>
<keyword evidence="1" id="KW-1133">Transmembrane helix</keyword>
<dbReference type="AlphaFoldDB" id="A0A1L7CDN3"/>
<keyword evidence="1" id="KW-0812">Transmembrane</keyword>
<organism evidence="2 3">
    <name type="scientific">Corynebacterium aquilae DSM 44791</name>
    <dbReference type="NCBI Taxonomy" id="1431546"/>
    <lineage>
        <taxon>Bacteria</taxon>
        <taxon>Bacillati</taxon>
        <taxon>Actinomycetota</taxon>
        <taxon>Actinomycetes</taxon>
        <taxon>Mycobacteriales</taxon>
        <taxon>Corynebacteriaceae</taxon>
        <taxon>Corynebacterium</taxon>
    </lineage>
</organism>
<gene>
    <name evidence="2" type="ORF">CAQU_01485</name>
</gene>
<proteinExistence type="predicted"/>
<evidence type="ECO:0000256" key="1">
    <source>
        <dbReference type="SAM" id="Phobius"/>
    </source>
</evidence>
<name>A0A1L7CDN3_9CORY</name>
<keyword evidence="3" id="KW-1185">Reference proteome</keyword>
<reference evidence="2 3" key="1">
    <citation type="submission" date="2014-08" db="EMBL/GenBank/DDBJ databases">
        <title>Complete genome sequence of Corynebacterium aquilae S-613T(T) (=DSM 44791(T)), isolated from the choana of a healthy golden eagle.</title>
        <authorList>
            <person name="Ruckert C."/>
            <person name="Albersmeier A."/>
            <person name="Winkler A."/>
            <person name="Kalinowski J."/>
        </authorList>
    </citation>
    <scope>NUCLEOTIDE SEQUENCE [LARGE SCALE GENOMIC DNA]</scope>
    <source>
        <strain evidence="2 3">S-613</strain>
    </source>
</reference>
<accession>A0A1L7CDN3</accession>
<keyword evidence="1" id="KW-0472">Membrane</keyword>
<dbReference type="InterPro" id="IPR025323">
    <property type="entry name" value="DUF4229"/>
</dbReference>
<feature type="transmembrane region" description="Helical" evidence="1">
    <location>
        <begin position="21"/>
        <end position="46"/>
    </location>
</feature>
<dbReference type="RefSeq" id="WP_245797275.1">
    <property type="nucleotide sequence ID" value="NZ_CP009245.1"/>
</dbReference>
<feature type="transmembrane region" description="Helical" evidence="1">
    <location>
        <begin position="52"/>
        <end position="71"/>
    </location>
</feature>
<dbReference type="STRING" id="1431546.CAQU_01485"/>
<dbReference type="EMBL" id="CP009245">
    <property type="protein sequence ID" value="APT83961.1"/>
    <property type="molecule type" value="Genomic_DNA"/>
</dbReference>
<dbReference type="KEGG" id="caqu:CAQU_01485"/>
<dbReference type="Proteomes" id="UP000185478">
    <property type="component" value="Chromosome"/>
</dbReference>
<evidence type="ECO:0000313" key="3">
    <source>
        <dbReference type="Proteomes" id="UP000185478"/>
    </source>
</evidence>
<evidence type="ECO:0000313" key="2">
    <source>
        <dbReference type="EMBL" id="APT83961.1"/>
    </source>
</evidence>
<sequence length="103" mass="11636">MSETPEPTLDPQLRAQVRKDFLLYGLARLGLFLLLTVVIALLALAIGAHVPLVMSALLALLIAFPLSMFVFKNLRARVTREVAEWDAQRKTHKQWVKTQLEGR</sequence>
<protein>
    <submittedName>
        <fullName evidence="2">Membrane protein</fullName>
    </submittedName>
</protein>